<sequence>MDHETLKQRTLQQQEERKAAYTVHFADNEVEIDRLTLLLVDNFKSAFDPQKLAVRYAPILAQYDYIVGDISADQLRLKGFYADDQYVAQEYKISTLQDYLYEFVNFGAPYFVLENINPRRNTVAKKPTTPRRRKPTHKKSDNARKHQFKINQKK</sequence>
<evidence type="ECO:0000313" key="3">
    <source>
        <dbReference type="Proteomes" id="UP000295681"/>
    </source>
</evidence>
<name>A0A4R5N7S3_9LACO</name>
<keyword evidence="3" id="KW-1185">Reference proteome</keyword>
<accession>A0A4R5N7S3</accession>
<dbReference type="Gene3D" id="3.50.4.20">
    <property type="match status" value="1"/>
</dbReference>
<dbReference type="STRING" id="907931.GCA_000165675_01316"/>
<feature type="compositionally biased region" description="Basic residues" evidence="1">
    <location>
        <begin position="128"/>
        <end position="137"/>
    </location>
</feature>
<dbReference type="InterPro" id="IPR038141">
    <property type="entry name" value="YutD-like_sf"/>
</dbReference>
<dbReference type="AlphaFoldDB" id="A0A4R5N7S3"/>
<gene>
    <name evidence="2" type="ORF">C5L23_000231</name>
</gene>
<feature type="compositionally biased region" description="Basic residues" evidence="1">
    <location>
        <begin position="145"/>
        <end position="154"/>
    </location>
</feature>
<feature type="region of interest" description="Disordered" evidence="1">
    <location>
        <begin position="121"/>
        <end position="154"/>
    </location>
</feature>
<comment type="caution">
    <text evidence="2">The sequence shown here is derived from an EMBL/GenBank/DDBJ whole genome shotgun (WGS) entry which is preliminary data.</text>
</comment>
<evidence type="ECO:0000256" key="1">
    <source>
        <dbReference type="SAM" id="MobiDB-lite"/>
    </source>
</evidence>
<dbReference type="Pfam" id="PF06265">
    <property type="entry name" value="YutD-like"/>
    <property type="match status" value="1"/>
</dbReference>
<evidence type="ECO:0008006" key="4">
    <source>
        <dbReference type="Google" id="ProtNLM"/>
    </source>
</evidence>
<dbReference type="Proteomes" id="UP000295681">
    <property type="component" value="Unassembled WGS sequence"/>
</dbReference>
<reference evidence="2 3" key="1">
    <citation type="journal article" date="2019" name="Appl. Microbiol. Biotechnol.">
        <title>Uncovering carbohydrate metabolism through a genotype-phenotype association study of 56 lactic acid bacteria genomes.</title>
        <authorList>
            <person name="Buron-Moles G."/>
            <person name="Chailyan A."/>
            <person name="Dolejs I."/>
            <person name="Forster J."/>
            <person name="Miks M.H."/>
        </authorList>
    </citation>
    <scope>NUCLEOTIDE SEQUENCE [LARGE SCALE GENOMIC DNA]</scope>
    <source>
        <strain evidence="2 3">ATCC 700006</strain>
    </source>
</reference>
<protein>
    <recommendedName>
        <fullName evidence="4">Transcriptional regulator</fullName>
    </recommendedName>
</protein>
<dbReference type="InterPro" id="IPR009370">
    <property type="entry name" value="YutD-like"/>
</dbReference>
<dbReference type="PIRSF" id="PIRSF012565">
    <property type="entry name" value="DUF1027"/>
    <property type="match status" value="1"/>
</dbReference>
<dbReference type="RefSeq" id="WP_133264342.1">
    <property type="nucleotide sequence ID" value="NZ_JAGYGP010000001.1"/>
</dbReference>
<evidence type="ECO:0000313" key="2">
    <source>
        <dbReference type="EMBL" id="TDG67925.1"/>
    </source>
</evidence>
<dbReference type="EMBL" id="PUFI01000014">
    <property type="protein sequence ID" value="TDG67925.1"/>
    <property type="molecule type" value="Genomic_DNA"/>
</dbReference>
<organism evidence="2 3">
    <name type="scientific">Leuconostoc fallax</name>
    <dbReference type="NCBI Taxonomy" id="1251"/>
    <lineage>
        <taxon>Bacteria</taxon>
        <taxon>Bacillati</taxon>
        <taxon>Bacillota</taxon>
        <taxon>Bacilli</taxon>
        <taxon>Lactobacillales</taxon>
        <taxon>Lactobacillaceae</taxon>
        <taxon>Leuconostoc</taxon>
    </lineage>
</organism>
<proteinExistence type="predicted"/>